<reference evidence="8" key="1">
    <citation type="submission" date="2016-06" db="EMBL/GenBank/DDBJ databases">
        <authorList>
            <person name="Sutton G."/>
            <person name="Brinkac L."/>
            <person name="Sanka R."/>
            <person name="Adams M."/>
            <person name="Lau E."/>
            <person name="Sam S."/>
            <person name="Sreng N."/>
            <person name="Him V."/>
            <person name="Kerleguer A."/>
            <person name="Cheng S."/>
        </authorList>
    </citation>
    <scope>NUCLEOTIDE SEQUENCE [LARGE SCALE GENOMIC DNA]</scope>
    <source>
        <strain evidence="8">E861</strain>
    </source>
</reference>
<evidence type="ECO:0000259" key="6">
    <source>
        <dbReference type="Pfam" id="PF08281"/>
    </source>
</evidence>
<dbReference type="InterPro" id="IPR036388">
    <property type="entry name" value="WH-like_DNA-bd_sf"/>
</dbReference>
<keyword evidence="2" id="KW-0805">Transcription regulation</keyword>
<comment type="caution">
    <text evidence="7">The sequence shown here is derived from an EMBL/GenBank/DDBJ whole genome shotgun (WGS) entry which is preliminary data.</text>
</comment>
<organism evidence="7 8">
    <name type="scientific">Mycobacterium kyorinense</name>
    <dbReference type="NCBI Taxonomy" id="487514"/>
    <lineage>
        <taxon>Bacteria</taxon>
        <taxon>Bacillati</taxon>
        <taxon>Actinomycetota</taxon>
        <taxon>Actinomycetes</taxon>
        <taxon>Mycobacteriales</taxon>
        <taxon>Mycobacteriaceae</taxon>
        <taxon>Mycobacterium</taxon>
    </lineage>
</organism>
<keyword evidence="3" id="KW-0731">Sigma factor</keyword>
<name>A0A1A2YY60_9MYCO</name>
<dbReference type="InterPro" id="IPR013249">
    <property type="entry name" value="RNA_pol_sigma70_r4_t2"/>
</dbReference>
<dbReference type="RefSeq" id="WP_065015718.1">
    <property type="nucleotide sequence ID" value="NZ_LZKJ01000158.1"/>
</dbReference>
<evidence type="ECO:0000256" key="1">
    <source>
        <dbReference type="ARBA" id="ARBA00010641"/>
    </source>
</evidence>
<dbReference type="GO" id="GO:0003677">
    <property type="term" value="F:DNA binding"/>
    <property type="evidence" value="ECO:0007669"/>
    <property type="project" value="UniProtKB-KW"/>
</dbReference>
<evidence type="ECO:0000256" key="3">
    <source>
        <dbReference type="ARBA" id="ARBA00023082"/>
    </source>
</evidence>
<keyword evidence="5" id="KW-0804">Transcription</keyword>
<keyword evidence="4" id="KW-0238">DNA-binding</keyword>
<evidence type="ECO:0000256" key="4">
    <source>
        <dbReference type="ARBA" id="ARBA00023125"/>
    </source>
</evidence>
<evidence type="ECO:0000256" key="5">
    <source>
        <dbReference type="ARBA" id="ARBA00023163"/>
    </source>
</evidence>
<accession>A0A1A2YY60</accession>
<dbReference type="GO" id="GO:0016987">
    <property type="term" value="F:sigma factor activity"/>
    <property type="evidence" value="ECO:0007669"/>
    <property type="project" value="UniProtKB-KW"/>
</dbReference>
<dbReference type="Gene3D" id="1.10.10.10">
    <property type="entry name" value="Winged helix-like DNA-binding domain superfamily/Winged helix DNA-binding domain"/>
    <property type="match status" value="1"/>
</dbReference>
<dbReference type="Pfam" id="PF08281">
    <property type="entry name" value="Sigma70_r4_2"/>
    <property type="match status" value="1"/>
</dbReference>
<gene>
    <name evidence="7" type="ORF">A5707_05755</name>
</gene>
<sequence length="91" mass="10274">MKCPRSELARRVGWQAATDAGSDANMVRDAVAQLSDRHRAMIYRSHYLGRTTTQIAAEFSTDDDAVKHELHHALRALQTTLRSASDRPRVR</sequence>
<dbReference type="AlphaFoldDB" id="A0A1A2YY60"/>
<dbReference type="SUPFAM" id="SSF88659">
    <property type="entry name" value="Sigma3 and sigma4 domains of RNA polymerase sigma factors"/>
    <property type="match status" value="1"/>
</dbReference>
<comment type="similarity">
    <text evidence="1">Belongs to the sigma-70 factor family. ECF subfamily.</text>
</comment>
<protein>
    <recommendedName>
        <fullName evidence="6">RNA polymerase sigma factor 70 region 4 type 2 domain-containing protein</fullName>
    </recommendedName>
</protein>
<evidence type="ECO:0000313" key="8">
    <source>
        <dbReference type="Proteomes" id="UP000093592"/>
    </source>
</evidence>
<dbReference type="GO" id="GO:0006352">
    <property type="term" value="P:DNA-templated transcription initiation"/>
    <property type="evidence" value="ECO:0007669"/>
    <property type="project" value="InterPro"/>
</dbReference>
<proteinExistence type="inferred from homology"/>
<dbReference type="InterPro" id="IPR013324">
    <property type="entry name" value="RNA_pol_sigma_r3/r4-like"/>
</dbReference>
<dbReference type="EMBL" id="LZKJ01000158">
    <property type="protein sequence ID" value="OBI42950.1"/>
    <property type="molecule type" value="Genomic_DNA"/>
</dbReference>
<dbReference type="Proteomes" id="UP000093592">
    <property type="component" value="Unassembled WGS sequence"/>
</dbReference>
<evidence type="ECO:0000256" key="2">
    <source>
        <dbReference type="ARBA" id="ARBA00023015"/>
    </source>
</evidence>
<feature type="domain" description="RNA polymerase sigma factor 70 region 4 type 2" evidence="6">
    <location>
        <begin position="26"/>
        <end position="77"/>
    </location>
</feature>
<evidence type="ECO:0000313" key="7">
    <source>
        <dbReference type="EMBL" id="OBI42950.1"/>
    </source>
</evidence>